<evidence type="ECO:0000313" key="1">
    <source>
        <dbReference type="EMBL" id="EGT49159.1"/>
    </source>
</evidence>
<proteinExistence type="predicted"/>
<name>G0N0T8_CAEBE</name>
<protein>
    <submittedName>
        <fullName evidence="1">Uncharacterized protein</fullName>
    </submittedName>
</protein>
<reference evidence="2" key="1">
    <citation type="submission" date="2011-07" db="EMBL/GenBank/DDBJ databases">
        <authorList>
            <consortium name="Caenorhabditis brenneri Sequencing and Analysis Consortium"/>
            <person name="Wilson R.K."/>
        </authorList>
    </citation>
    <scope>NUCLEOTIDE SEQUENCE [LARGE SCALE GENOMIC DNA]</scope>
    <source>
        <strain evidence="2">PB2801</strain>
    </source>
</reference>
<dbReference type="EMBL" id="GL379825">
    <property type="protein sequence ID" value="EGT49159.1"/>
    <property type="molecule type" value="Genomic_DNA"/>
</dbReference>
<dbReference type="AlphaFoldDB" id="G0N0T8"/>
<accession>G0N0T8</accession>
<gene>
    <name evidence="1" type="ORF">CAEBREN_13924</name>
</gene>
<sequence length="18" mass="2351">MRKLYLLVKRKWILKSFK</sequence>
<dbReference type="Proteomes" id="UP000008068">
    <property type="component" value="Unassembled WGS sequence"/>
</dbReference>
<dbReference type="InParanoid" id="G0N0T8"/>
<evidence type="ECO:0000313" key="2">
    <source>
        <dbReference type="Proteomes" id="UP000008068"/>
    </source>
</evidence>
<keyword evidence="2" id="KW-1185">Reference proteome</keyword>
<organism evidence="2">
    <name type="scientific">Caenorhabditis brenneri</name>
    <name type="common">Nematode worm</name>
    <dbReference type="NCBI Taxonomy" id="135651"/>
    <lineage>
        <taxon>Eukaryota</taxon>
        <taxon>Metazoa</taxon>
        <taxon>Ecdysozoa</taxon>
        <taxon>Nematoda</taxon>
        <taxon>Chromadorea</taxon>
        <taxon>Rhabditida</taxon>
        <taxon>Rhabditina</taxon>
        <taxon>Rhabditomorpha</taxon>
        <taxon>Rhabditoidea</taxon>
        <taxon>Rhabditidae</taxon>
        <taxon>Peloderinae</taxon>
        <taxon>Caenorhabditis</taxon>
    </lineage>
</organism>